<dbReference type="Pfam" id="PF00404">
    <property type="entry name" value="Dockerin_1"/>
    <property type="match status" value="1"/>
</dbReference>
<dbReference type="PANTHER" id="PTHR30383:SF5">
    <property type="entry name" value="SGNH HYDROLASE-TYPE ESTERASE DOMAIN-CONTAINING PROTEIN"/>
    <property type="match status" value="1"/>
</dbReference>
<dbReference type="GO" id="GO:0004553">
    <property type="term" value="F:hydrolase activity, hydrolyzing O-glycosyl compounds"/>
    <property type="evidence" value="ECO:0007669"/>
    <property type="project" value="InterPro"/>
</dbReference>
<dbReference type="Gene3D" id="1.10.1330.10">
    <property type="entry name" value="Dockerin domain"/>
    <property type="match status" value="1"/>
</dbReference>
<sequence length="611" mass="64983">MRGQKFISALCAAMMLSSATGLNAFAEKNDTPAPAAKKTYNYVALGDSIAAGYGLGKDKGIAGDPALVITDKLLADPVQGAYPAILSGKLKELGAELGADVQGTNLASTAYRAADIEKTIRQQGYKGEFATQILETFGSQGASEVLTPYHDIYNKYLTQADLVSIQLGGNDIIMSIIPEMLVHENPVIRASATSLMFTLFGTDTETAMGAGLQIIDQNKDSITADTFLEAANYMKNIGSKAEELVQQSADHVKGVVKAVQEVNGDADIALVGMFNPYRTAEESADVEKDILAVLGPIFAKASDTAAETEDMTDAKGEPTKEFTETINEKVANITELKEQLEKLFGYKHMAKVIDTLDSAETLGEFKKAVMDLGVEDSEALEEILKQYTDIDELKSALDVIGSGEDVSELPDVANIIGQFSNSAEAAEAKAFAKQIAAPAAMQLAGKNVDPQIKSLNEKLKVIAKESGAVYVDVYGISPETDFDPHPNANGHKEIADIVFASVKGMAAERMSDGRKVSDVEDVTTSDEVTTSDDVTTDDVTTEDNDRPLGDISGDGKINVTDITLVAAHVKGKKLLAPEAVIYADIDRNGKLNVTDIVLIAAHVKGKKLIAG</sequence>
<dbReference type="InterPro" id="IPR051532">
    <property type="entry name" value="Ester_Hydrolysis_Enzymes"/>
</dbReference>
<dbReference type="InterPro" id="IPR036439">
    <property type="entry name" value="Dockerin_dom_sf"/>
</dbReference>
<dbReference type="PANTHER" id="PTHR30383">
    <property type="entry name" value="THIOESTERASE 1/PROTEASE 1/LYSOPHOSPHOLIPASE L1"/>
    <property type="match status" value="1"/>
</dbReference>
<dbReference type="Pfam" id="PF00657">
    <property type="entry name" value="Lipase_GDSL"/>
    <property type="match status" value="1"/>
</dbReference>
<organism evidence="4 5">
    <name type="scientific">Ruminococcus albus SY3</name>
    <dbReference type="NCBI Taxonomy" id="1341156"/>
    <lineage>
        <taxon>Bacteria</taxon>
        <taxon>Bacillati</taxon>
        <taxon>Bacillota</taxon>
        <taxon>Clostridia</taxon>
        <taxon>Eubacteriales</taxon>
        <taxon>Oscillospiraceae</taxon>
        <taxon>Ruminococcus</taxon>
    </lineage>
</organism>
<dbReference type="OrthoDB" id="1815486at2"/>
<dbReference type="InterPro" id="IPR036514">
    <property type="entry name" value="SGNH_hydro_sf"/>
</dbReference>
<keyword evidence="2" id="KW-0732">Signal</keyword>
<proteinExistence type="predicted"/>
<keyword evidence="5" id="KW-1185">Reference proteome</keyword>
<evidence type="ECO:0000313" key="4">
    <source>
        <dbReference type="EMBL" id="EXM37744.1"/>
    </source>
</evidence>
<name>A0A011UAV8_RUMAL</name>
<accession>A0A011UAV8</accession>
<evidence type="ECO:0000256" key="2">
    <source>
        <dbReference type="SAM" id="SignalP"/>
    </source>
</evidence>
<dbReference type="PROSITE" id="PS00018">
    <property type="entry name" value="EF_HAND_1"/>
    <property type="match status" value="2"/>
</dbReference>
<dbReference type="AlphaFoldDB" id="A0A011UAV8"/>
<evidence type="ECO:0000256" key="1">
    <source>
        <dbReference type="SAM" id="MobiDB-lite"/>
    </source>
</evidence>
<feature type="region of interest" description="Disordered" evidence="1">
    <location>
        <begin position="510"/>
        <end position="552"/>
    </location>
</feature>
<dbReference type="InterPro" id="IPR001087">
    <property type="entry name" value="GDSL"/>
</dbReference>
<dbReference type="Proteomes" id="UP000021369">
    <property type="component" value="Unassembled WGS sequence"/>
</dbReference>
<protein>
    <submittedName>
        <fullName evidence="4">Dockerin</fullName>
    </submittedName>
</protein>
<dbReference type="GO" id="GO:0004622">
    <property type="term" value="F:phosphatidylcholine lysophospholipase activity"/>
    <property type="evidence" value="ECO:0007669"/>
    <property type="project" value="TreeGrafter"/>
</dbReference>
<dbReference type="InterPro" id="IPR002105">
    <property type="entry name" value="Dockerin_1_rpt"/>
</dbReference>
<dbReference type="GO" id="GO:0000272">
    <property type="term" value="P:polysaccharide catabolic process"/>
    <property type="evidence" value="ECO:0007669"/>
    <property type="project" value="InterPro"/>
</dbReference>
<feature type="domain" description="Dockerin" evidence="3">
    <location>
        <begin position="544"/>
        <end position="610"/>
    </location>
</feature>
<reference evidence="4 5" key="1">
    <citation type="submission" date="2013-06" db="EMBL/GenBank/DDBJ databases">
        <title>Rumen cellulosomics: divergent fiber-degrading strategies revealed by comparative genome-wide analysis of six Ruminococcal strains.</title>
        <authorList>
            <person name="Dassa B."/>
            <person name="Borovok I."/>
            <person name="Lamed R."/>
            <person name="Flint H."/>
            <person name="Yeoman C.J."/>
            <person name="White B."/>
            <person name="Bayer E.A."/>
        </authorList>
    </citation>
    <scope>NUCLEOTIDE SEQUENCE [LARGE SCALE GENOMIC DNA]</scope>
    <source>
        <strain evidence="4 5">SY3</strain>
    </source>
</reference>
<dbReference type="InterPro" id="IPR018247">
    <property type="entry name" value="EF_Hand_1_Ca_BS"/>
</dbReference>
<gene>
    <name evidence="4" type="ORF">RASY3_15515</name>
</gene>
<dbReference type="PATRIC" id="fig|1341156.4.peg.2702"/>
<dbReference type="SUPFAM" id="SSF52266">
    <property type="entry name" value="SGNH hydrolase"/>
    <property type="match status" value="2"/>
</dbReference>
<feature type="signal peptide" evidence="2">
    <location>
        <begin position="1"/>
        <end position="26"/>
    </location>
</feature>
<dbReference type="InterPro" id="IPR016134">
    <property type="entry name" value="Dockerin_dom"/>
</dbReference>
<evidence type="ECO:0000313" key="5">
    <source>
        <dbReference type="Proteomes" id="UP000021369"/>
    </source>
</evidence>
<evidence type="ECO:0000259" key="3">
    <source>
        <dbReference type="PROSITE" id="PS51766"/>
    </source>
</evidence>
<dbReference type="Gene3D" id="3.40.50.1110">
    <property type="entry name" value="SGNH hydrolase"/>
    <property type="match status" value="2"/>
</dbReference>
<dbReference type="RefSeq" id="WP_037289609.1">
    <property type="nucleotide sequence ID" value="NZ_JEOB01000004.1"/>
</dbReference>
<dbReference type="CDD" id="cd14256">
    <property type="entry name" value="Dockerin_I"/>
    <property type="match status" value="1"/>
</dbReference>
<feature type="chain" id="PRO_5001463685" evidence="2">
    <location>
        <begin position="27"/>
        <end position="611"/>
    </location>
</feature>
<comment type="caution">
    <text evidence="4">The sequence shown here is derived from an EMBL/GenBank/DDBJ whole genome shotgun (WGS) entry which is preliminary data.</text>
</comment>
<dbReference type="EMBL" id="JEOB01000004">
    <property type="protein sequence ID" value="EXM37744.1"/>
    <property type="molecule type" value="Genomic_DNA"/>
</dbReference>
<dbReference type="SUPFAM" id="SSF63446">
    <property type="entry name" value="Type I dockerin domain"/>
    <property type="match status" value="1"/>
</dbReference>
<dbReference type="PROSITE" id="PS51766">
    <property type="entry name" value="DOCKERIN"/>
    <property type="match status" value="1"/>
</dbReference>